<accession>O54032</accession>
<feature type="compositionally biased region" description="Basic residues" evidence="4">
    <location>
        <begin position="33"/>
        <end position="50"/>
    </location>
</feature>
<reference evidence="5" key="1">
    <citation type="journal article" date="1998" name="Appl. Environ. Microbiol.">
        <title>Genetic diversity of nifH gene sequences in paenibacillus azotofixans strains and soil samples analyzed by denaturing gradient gel electrophoresis of PCR-amplified gene fragments.</title>
        <authorList>
            <person name="Rosado A.S."/>
            <person name="Duarte G.F."/>
            <person name="Seldin L."/>
            <person name="Van Elsas J.D."/>
        </authorList>
    </citation>
    <scope>NUCLEOTIDE SEQUENCE</scope>
    <source>
        <strain evidence="5">LMD24.3</strain>
    </source>
</reference>
<evidence type="ECO:0000256" key="3">
    <source>
        <dbReference type="ARBA" id="ARBA00022840"/>
    </source>
</evidence>
<evidence type="ECO:0000256" key="2">
    <source>
        <dbReference type="ARBA" id="ARBA00022741"/>
    </source>
</evidence>
<dbReference type="AlphaFoldDB" id="O54032"/>
<dbReference type="GO" id="GO:0046872">
    <property type="term" value="F:metal ion binding"/>
    <property type="evidence" value="ECO:0007669"/>
    <property type="project" value="UniProtKB-KW"/>
</dbReference>
<dbReference type="EMBL" id="AJ224427">
    <property type="protein sequence ID" value="CAA11937.1"/>
    <property type="molecule type" value="Genomic_DNA"/>
</dbReference>
<sequence>STRLILNTKAQQTVLHFGGGAGFGRGFGAGGRHSGRVRRHPVRGMRRSRSRASAARDAAFITAINFLEEKGAYEGLDFVSYDVLGDVVLRRFRHADPREKKRRKFTSS</sequence>
<gene>
    <name evidence="5" type="primary">nifH</name>
</gene>
<dbReference type="GO" id="GO:0016491">
    <property type="term" value="F:oxidoreductase activity"/>
    <property type="evidence" value="ECO:0007669"/>
    <property type="project" value="InterPro"/>
</dbReference>
<dbReference type="GO" id="GO:0005524">
    <property type="term" value="F:ATP binding"/>
    <property type="evidence" value="ECO:0007669"/>
    <property type="project" value="UniProtKB-KW"/>
</dbReference>
<evidence type="ECO:0000256" key="4">
    <source>
        <dbReference type="SAM" id="MobiDB-lite"/>
    </source>
</evidence>
<feature type="non-terminal residue" evidence="5">
    <location>
        <position position="1"/>
    </location>
</feature>
<dbReference type="InterPro" id="IPR000392">
    <property type="entry name" value="NifH/frxC"/>
</dbReference>
<organism evidence="5">
    <name type="scientific">Paenibacillus macerans</name>
    <name type="common">Bacillus macerans</name>
    <dbReference type="NCBI Taxonomy" id="44252"/>
    <lineage>
        <taxon>Bacteria</taxon>
        <taxon>Bacillati</taxon>
        <taxon>Bacillota</taxon>
        <taxon>Bacilli</taxon>
        <taxon>Bacillales</taxon>
        <taxon>Paenibacillaceae</taxon>
        <taxon>Paenibacillus</taxon>
    </lineage>
</organism>
<evidence type="ECO:0000313" key="5">
    <source>
        <dbReference type="EMBL" id="CAA11937.1"/>
    </source>
</evidence>
<keyword evidence="3" id="KW-0067">ATP-binding</keyword>
<evidence type="ECO:0000256" key="1">
    <source>
        <dbReference type="ARBA" id="ARBA00022723"/>
    </source>
</evidence>
<keyword evidence="1" id="KW-0479">Metal-binding</keyword>
<feature type="non-terminal residue" evidence="5">
    <location>
        <position position="108"/>
    </location>
</feature>
<name>O54032_PAEMA</name>
<protein>
    <submittedName>
        <fullName evidence="5">Nitrogenase</fullName>
    </submittedName>
</protein>
<dbReference type="Pfam" id="PF00142">
    <property type="entry name" value="Fer4_NifH"/>
    <property type="match status" value="1"/>
</dbReference>
<feature type="region of interest" description="Disordered" evidence="4">
    <location>
        <begin position="26"/>
        <end position="50"/>
    </location>
</feature>
<proteinExistence type="predicted"/>
<keyword evidence="2" id="KW-0547">Nucleotide-binding</keyword>